<keyword evidence="2" id="KW-1185">Reference proteome</keyword>
<accession>A0A6C2U9M4</accession>
<proteinExistence type="predicted"/>
<evidence type="ECO:0000313" key="1">
    <source>
        <dbReference type="EMBL" id="VGO16427.1"/>
    </source>
</evidence>
<protein>
    <recommendedName>
        <fullName evidence="3">Lambda-carrageenase</fullName>
    </recommendedName>
</protein>
<gene>
    <name evidence="1" type="ORF">PDESU_05018</name>
</gene>
<evidence type="ECO:0008006" key="3">
    <source>
        <dbReference type="Google" id="ProtNLM"/>
    </source>
</evidence>
<organism evidence="1 2">
    <name type="scientific">Pontiella desulfatans</name>
    <dbReference type="NCBI Taxonomy" id="2750659"/>
    <lineage>
        <taxon>Bacteria</taxon>
        <taxon>Pseudomonadati</taxon>
        <taxon>Kiritimatiellota</taxon>
        <taxon>Kiritimatiellia</taxon>
        <taxon>Kiritimatiellales</taxon>
        <taxon>Pontiellaceae</taxon>
        <taxon>Pontiella</taxon>
    </lineage>
</organism>
<reference evidence="1 2" key="1">
    <citation type="submission" date="2019-04" db="EMBL/GenBank/DDBJ databases">
        <authorList>
            <person name="Van Vliet M D."/>
        </authorList>
    </citation>
    <scope>NUCLEOTIDE SEQUENCE [LARGE SCALE GENOMIC DNA]</scope>
    <source>
        <strain evidence="1 2">F1</strain>
    </source>
</reference>
<name>A0A6C2U9M4_PONDE</name>
<sequence>MVIGLSVYSVSAQVIFDADFEDAALINDHVTSANLDAGTAVGSWTVIDDQESDIRSGSGNKALLADTGTYSFEANFSETAVLTNNGITISLDTYMRRTGDASSNEGNLKPQKIVGLDSHGYELFDIRINAGIWHANAQRLGFVDSLGAERYLGSSGDVNVYSVDTPNPSKFQTLELTLHETMMDISYDGAVLTNGMAYRNSGISHISSIRLAGVNSSTGAFYDNISVAAIQTSSNTVWPREGFIPHNTQSNNLIHVRTADFDGVGTKDYVVAMTVDEKLIAFNRPVDIADPSADNRRWQVDLPNFAIMIETADIDQNNGPEEVLVPGTDGHLRMYSEAGTLREDWPVSDGALYCAGVGQKSNGDARVITAGVDGDLYFYDETGTQIGTIRPDNVGIIRRLAVGNFDGVGGDEVMIFYSMKGYDAYRYIEIYDLDTLARPAYWDLTEPMEDDVARINASPGMGWTDKQTAWVYDMDGDGDDEVVANWGVLHPENGGTNTILSAALPEGEKLYLSEYEDFAEPTPTTYYLLQQGVPGNFHDGLTNAEMFTLYGDDLYLVDYDVTRSVNADRFRIIDYSYAHTLYHFTDGARLEDRDGGPDKMVLAGPAHGDDHFYVVDLSNNFWKEDAKHIDGNGVLGAVRDTLDDLEDDIDAFNGTVAEAGRPIYYINYFRSHLGWEMTPAAIEFHADDTLAAVQEARDRLGGTPGYDPERVRFVSSMFGTKIWGEGVHSTDPDVTAAGVEAFCAALAQRGVHFCVSIGHHDVVHMSPETMADCFEASVVDGECYLMGLTGEQGDSSITDTYMPHMDAVIARADTLAIDPPRLVMTSKGPIFSGMNPEQASAWWPAYKKVFTPGIECSNNTLPEFSYAEQVGLWLNGSVDGWCSSLIGDNLTPNRIAEWGGVRNGHVVLRHMLSQYSLGADIFRITSIVNQENPLYERGDTADPELDLANPYRQGVWNFLKIVEAGVYPNGPDRSQLKGISPVAASLPAPNTDSLALNAIKSDFTKYATHARAQTYVLNGLSGWDAYTEVPDFDITAILHNTKRRWDNLLPTSPCGFVPIVPHASRAETEAHPWCNRAYETDVDTWAEFQSLETARDTISAELMAQRTNMLFYVDGECFWQVTENRNDPDTLFALAMDSTVLTPTERTVELMKGAADGIWDVYDQLGSQVVPLGTLSSGSDSVTLAIPAGSVRILALKKRVPISTSVMGIAWDGGTEPSLAIYGIDGRLVPSNQGIHPSGGSLDGTFGPDFAGASTGANGAYKVKDYDDHAASGWIGVTITNNTGSTLQLETLHFDYGQWYVESPTNVAAFYQSGDLAATNGTPLGAFSASTLTGWVQGDYDDFSVVLTNLADSSLAPGEHAVFELRATVGTTAAGGIDNVAIVISGLGNFDEWAASFGLYGSNAWNSVDLEPDGMDNWTEYIFGGDPTSDDASAIFPRSGMNGDWLEYVHRRRSDYQARGLVYTVEASTNLLSNDWNTHGVSYVGSGSIDAEMDSITNSISIEEHPQQFIRLRVE</sequence>
<evidence type="ECO:0000313" key="2">
    <source>
        <dbReference type="Proteomes" id="UP000366872"/>
    </source>
</evidence>
<dbReference type="EMBL" id="CAAHFG010000003">
    <property type="protein sequence ID" value="VGO16427.1"/>
    <property type="molecule type" value="Genomic_DNA"/>
</dbReference>
<dbReference type="Proteomes" id="UP000366872">
    <property type="component" value="Unassembled WGS sequence"/>
</dbReference>